<evidence type="ECO:0000313" key="1">
    <source>
        <dbReference type="EMBL" id="QCW83829.1"/>
    </source>
</evidence>
<reference evidence="2" key="1">
    <citation type="journal article" date="2019" name="J. Bacteriol.">
        <title>A Mutagenic Screen Identifies a TonB-Dependent Receptor Required for the Lanthanide Metal Switch in the Type I Methanotroph 'Methylotuvimicrobium buryatense' 5GB1C.</title>
        <authorList>
            <person name="Groom J.D."/>
            <person name="Ford S.M."/>
            <person name="Pesesky M.W."/>
            <person name="Lidstrom M.E."/>
        </authorList>
    </citation>
    <scope>NUCLEOTIDE SEQUENCE [LARGE SCALE GENOMIC DNA]</scope>
    <source>
        <strain evidence="2">5GB1C</strain>
    </source>
</reference>
<dbReference type="KEGG" id="mbur:EQU24_17450"/>
<dbReference type="OrthoDB" id="5572858at2"/>
<dbReference type="Proteomes" id="UP000305881">
    <property type="component" value="Chromosome"/>
</dbReference>
<dbReference type="EMBL" id="CP035467">
    <property type="protein sequence ID" value="QCW83829.1"/>
    <property type="molecule type" value="Genomic_DNA"/>
</dbReference>
<dbReference type="RefSeq" id="WP_017842338.1">
    <property type="nucleotide sequence ID" value="NZ_CP035467.1"/>
</dbReference>
<proteinExistence type="predicted"/>
<name>A0A4P9UQU8_METBY</name>
<dbReference type="AlphaFoldDB" id="A0A4P9UQU8"/>
<keyword evidence="2" id="KW-1185">Reference proteome</keyword>
<evidence type="ECO:0008006" key="3">
    <source>
        <dbReference type="Google" id="ProtNLM"/>
    </source>
</evidence>
<evidence type="ECO:0000313" key="2">
    <source>
        <dbReference type="Proteomes" id="UP000305881"/>
    </source>
</evidence>
<protein>
    <recommendedName>
        <fullName evidence="3">DUF2281 domain-containing protein</fullName>
    </recommendedName>
</protein>
<dbReference type="STRING" id="675511.GCA_000341735_03961"/>
<organism evidence="1 2">
    <name type="scientific">Methylotuvimicrobium buryatense</name>
    <name type="common">Methylomicrobium buryatense</name>
    <dbReference type="NCBI Taxonomy" id="95641"/>
    <lineage>
        <taxon>Bacteria</taxon>
        <taxon>Pseudomonadati</taxon>
        <taxon>Pseudomonadota</taxon>
        <taxon>Gammaproteobacteria</taxon>
        <taxon>Methylococcales</taxon>
        <taxon>Methylococcaceae</taxon>
        <taxon>Methylotuvimicrobium</taxon>
    </lineage>
</organism>
<sequence length="89" mass="9988">MNRTEIEQAVLNEIHTLPLDKVEATLNYVLSLKKSAKPANTAPDHPCIEQVEGQRILSIMKDTGFLASMPDAPDLSENYKDYLDWGDKT</sequence>
<gene>
    <name evidence="1" type="ORF">EQU24_17450</name>
</gene>
<accession>A0A4P9UQU8</accession>